<reference evidence="7 8" key="1">
    <citation type="submission" date="2015-01" db="EMBL/GenBank/DDBJ databases">
        <title>The Genome Sequence of Exophiala oligosperma CBS72588.</title>
        <authorList>
            <consortium name="The Broad Institute Genomics Platform"/>
            <person name="Cuomo C."/>
            <person name="de Hoog S."/>
            <person name="Gorbushina A."/>
            <person name="Stielow B."/>
            <person name="Teixiera M."/>
            <person name="Abouelleil A."/>
            <person name="Chapman S.B."/>
            <person name="Priest M."/>
            <person name="Young S.K."/>
            <person name="Wortman J."/>
            <person name="Nusbaum C."/>
            <person name="Birren B."/>
        </authorList>
    </citation>
    <scope>NUCLEOTIDE SEQUENCE [LARGE SCALE GENOMIC DNA]</scope>
    <source>
        <strain evidence="7 8">CBS 72588</strain>
    </source>
</reference>
<dbReference type="STRING" id="215243.A0A0D2DX52"/>
<evidence type="ECO:0000259" key="6">
    <source>
        <dbReference type="Pfam" id="PF01266"/>
    </source>
</evidence>
<organism evidence="7 8">
    <name type="scientific">Exophiala oligosperma</name>
    <dbReference type="NCBI Taxonomy" id="215243"/>
    <lineage>
        <taxon>Eukaryota</taxon>
        <taxon>Fungi</taxon>
        <taxon>Dikarya</taxon>
        <taxon>Ascomycota</taxon>
        <taxon>Pezizomycotina</taxon>
        <taxon>Eurotiomycetes</taxon>
        <taxon>Chaetothyriomycetidae</taxon>
        <taxon>Chaetothyriales</taxon>
        <taxon>Herpotrichiellaceae</taxon>
        <taxon>Exophiala</taxon>
    </lineage>
</organism>
<protein>
    <recommendedName>
        <fullName evidence="6">FAD dependent oxidoreductase domain-containing protein</fullName>
    </recommendedName>
</protein>
<dbReference type="OrthoDB" id="2219495at2759"/>
<dbReference type="InterPro" id="IPR045170">
    <property type="entry name" value="MTOX"/>
</dbReference>
<evidence type="ECO:0000256" key="2">
    <source>
        <dbReference type="ARBA" id="ARBA00010989"/>
    </source>
</evidence>
<evidence type="ECO:0000256" key="5">
    <source>
        <dbReference type="ARBA" id="ARBA00023002"/>
    </source>
</evidence>
<keyword evidence="3" id="KW-0285">Flavoprotein</keyword>
<gene>
    <name evidence="7" type="ORF">PV06_00352</name>
</gene>
<evidence type="ECO:0000313" key="7">
    <source>
        <dbReference type="EMBL" id="KIW47683.1"/>
    </source>
</evidence>
<proteinExistence type="inferred from homology"/>
<sequence>MESHDSKIIIVGAGVFGLSTALWLSRAGYKDITVFDRCPLDTKHYNPSDGCDGASADINKIFRTAYGTEKEYQNLAIEARKLWLSWNQEISESPASDLPLGLAPDDKVLDLCGNFFLAEGPELRQFYKDSLSVMEKLEPECRKLQFVKGDKDDEERLRQIDPKWVETFHAIDGINNNNTNGFLDIQGGVTLADKACIYARFLCEKAGVRFVLGSPQGQLKTLIVANEGNGKQVTGIQTYDGKSHHGDIVIVACGGWTASVIPEAARTVETTAGTLMFIDVPKERKDIWDKFDSKHFPAWSYRRGEGDEYYQGGGFPITKEGRLKFGFRGRKFTNFQDHPTAPNLRVSTPKTKYTHDPIKTVPLYGLQLVKEVIGKAFPELAEFGFTDFRLCWYTDSIDNDFVIDYVPGYSDTLFICSGGSGHGFKFLPILGKHVKNQLERIPDQFTNLWKWRAVEEGKICNGLEQGEYGPREMSKIQMAEPRDFKFPQPNGPALQSQL</sequence>
<keyword evidence="5" id="KW-0560">Oxidoreductase</keyword>
<dbReference type="Gene3D" id="3.30.9.10">
    <property type="entry name" value="D-Amino Acid Oxidase, subunit A, domain 2"/>
    <property type="match status" value="1"/>
</dbReference>
<accession>A0A0D2DX52</accession>
<dbReference type="VEuPathDB" id="FungiDB:PV06_00352"/>
<dbReference type="Proteomes" id="UP000053342">
    <property type="component" value="Unassembled WGS sequence"/>
</dbReference>
<evidence type="ECO:0000256" key="1">
    <source>
        <dbReference type="ARBA" id="ARBA00001974"/>
    </source>
</evidence>
<name>A0A0D2DX52_9EURO</name>
<evidence type="ECO:0000313" key="8">
    <source>
        <dbReference type="Proteomes" id="UP000053342"/>
    </source>
</evidence>
<dbReference type="GO" id="GO:0008115">
    <property type="term" value="F:sarcosine oxidase activity"/>
    <property type="evidence" value="ECO:0007669"/>
    <property type="project" value="TreeGrafter"/>
</dbReference>
<dbReference type="EMBL" id="KN847332">
    <property type="protein sequence ID" value="KIW47683.1"/>
    <property type="molecule type" value="Genomic_DNA"/>
</dbReference>
<dbReference type="AlphaFoldDB" id="A0A0D2DX52"/>
<comment type="cofactor">
    <cofactor evidence="1">
        <name>FAD</name>
        <dbReference type="ChEBI" id="CHEBI:57692"/>
    </cofactor>
</comment>
<dbReference type="Pfam" id="PF01266">
    <property type="entry name" value="DAO"/>
    <property type="match status" value="1"/>
</dbReference>
<dbReference type="PANTHER" id="PTHR10961:SF15">
    <property type="entry name" value="FAD DEPENDENT OXIDOREDUCTASE DOMAIN-CONTAINING PROTEIN"/>
    <property type="match status" value="1"/>
</dbReference>
<dbReference type="SUPFAM" id="SSF51905">
    <property type="entry name" value="FAD/NAD(P)-binding domain"/>
    <property type="match status" value="1"/>
</dbReference>
<dbReference type="InterPro" id="IPR036188">
    <property type="entry name" value="FAD/NAD-bd_sf"/>
</dbReference>
<evidence type="ECO:0000256" key="3">
    <source>
        <dbReference type="ARBA" id="ARBA00022630"/>
    </source>
</evidence>
<dbReference type="GO" id="GO:0050660">
    <property type="term" value="F:flavin adenine dinucleotide binding"/>
    <property type="evidence" value="ECO:0007669"/>
    <property type="project" value="InterPro"/>
</dbReference>
<dbReference type="HOGENOM" id="CLU_007884_0_0_1"/>
<dbReference type="Gene3D" id="3.50.50.60">
    <property type="entry name" value="FAD/NAD(P)-binding domain"/>
    <property type="match status" value="1"/>
</dbReference>
<evidence type="ECO:0000256" key="4">
    <source>
        <dbReference type="ARBA" id="ARBA00022827"/>
    </source>
</evidence>
<comment type="similarity">
    <text evidence="2">Belongs to the MSOX/MTOX family.</text>
</comment>
<keyword evidence="8" id="KW-1185">Reference proteome</keyword>
<dbReference type="InterPro" id="IPR006076">
    <property type="entry name" value="FAD-dep_OxRdtase"/>
</dbReference>
<dbReference type="GeneID" id="27352426"/>
<feature type="domain" description="FAD dependent oxidoreductase" evidence="6">
    <location>
        <begin position="7"/>
        <end position="434"/>
    </location>
</feature>
<dbReference type="RefSeq" id="XP_016267899.1">
    <property type="nucleotide sequence ID" value="XM_016400846.1"/>
</dbReference>
<dbReference type="PANTHER" id="PTHR10961">
    <property type="entry name" value="PEROXISOMAL SARCOSINE OXIDASE"/>
    <property type="match status" value="1"/>
</dbReference>
<keyword evidence="4" id="KW-0274">FAD</keyword>